<evidence type="ECO:0000313" key="4">
    <source>
        <dbReference type="RefSeq" id="XP_033584102.1"/>
    </source>
</evidence>
<proteinExistence type="predicted"/>
<dbReference type="AlphaFoldDB" id="A0A6A6Z8K9"/>
<dbReference type="EMBL" id="MU003692">
    <property type="protein sequence ID" value="KAF2817138.1"/>
    <property type="molecule type" value="Genomic_DNA"/>
</dbReference>
<keyword evidence="1" id="KW-0732">Signal</keyword>
<dbReference type="GeneID" id="54459458"/>
<protein>
    <recommendedName>
        <fullName evidence="5">Secreted protein</fullName>
    </recommendedName>
</protein>
<feature type="signal peptide" evidence="1">
    <location>
        <begin position="1"/>
        <end position="17"/>
    </location>
</feature>
<feature type="chain" id="PRO_5044629659" description="Secreted protein" evidence="1">
    <location>
        <begin position="18"/>
        <end position="90"/>
    </location>
</feature>
<accession>A0A6A6Z8K9</accession>
<reference evidence="2 4" key="1">
    <citation type="journal article" date="2020" name="Stud. Mycol.">
        <title>101 Dothideomycetes genomes: a test case for predicting lifestyles and emergence of pathogens.</title>
        <authorList>
            <person name="Haridas S."/>
            <person name="Albert R."/>
            <person name="Binder M."/>
            <person name="Bloem J."/>
            <person name="Labutti K."/>
            <person name="Salamov A."/>
            <person name="Andreopoulos B."/>
            <person name="Baker S."/>
            <person name="Barry K."/>
            <person name="Bills G."/>
            <person name="Bluhm B."/>
            <person name="Cannon C."/>
            <person name="Castanera R."/>
            <person name="Culley D."/>
            <person name="Daum C."/>
            <person name="Ezra D."/>
            <person name="Gonzalez J."/>
            <person name="Henrissat B."/>
            <person name="Kuo A."/>
            <person name="Liang C."/>
            <person name="Lipzen A."/>
            <person name="Lutzoni F."/>
            <person name="Magnuson J."/>
            <person name="Mondo S."/>
            <person name="Nolan M."/>
            <person name="Ohm R."/>
            <person name="Pangilinan J."/>
            <person name="Park H.-J."/>
            <person name="Ramirez L."/>
            <person name="Alfaro M."/>
            <person name="Sun H."/>
            <person name="Tritt A."/>
            <person name="Yoshinaga Y."/>
            <person name="Zwiers L.-H."/>
            <person name="Turgeon B."/>
            <person name="Goodwin S."/>
            <person name="Spatafora J."/>
            <person name="Crous P."/>
            <person name="Grigoriev I."/>
        </authorList>
    </citation>
    <scope>NUCLEOTIDE SEQUENCE</scope>
    <source>
        <strain evidence="2 4">CBS 304.34</strain>
    </source>
</reference>
<keyword evidence="3" id="KW-1185">Reference proteome</keyword>
<evidence type="ECO:0000313" key="2">
    <source>
        <dbReference type="EMBL" id="KAF2817138.1"/>
    </source>
</evidence>
<dbReference type="RefSeq" id="XP_033584102.1">
    <property type="nucleotide sequence ID" value="XM_033718565.1"/>
</dbReference>
<reference evidence="4" key="2">
    <citation type="submission" date="2020-04" db="EMBL/GenBank/DDBJ databases">
        <authorList>
            <consortium name="NCBI Genome Project"/>
        </authorList>
    </citation>
    <scope>NUCLEOTIDE SEQUENCE</scope>
    <source>
        <strain evidence="4">CBS 304.34</strain>
    </source>
</reference>
<reference evidence="4" key="3">
    <citation type="submission" date="2025-04" db="UniProtKB">
        <authorList>
            <consortium name="RefSeq"/>
        </authorList>
    </citation>
    <scope>IDENTIFICATION</scope>
    <source>
        <strain evidence="4">CBS 304.34</strain>
    </source>
</reference>
<evidence type="ECO:0008006" key="5">
    <source>
        <dbReference type="Google" id="ProtNLM"/>
    </source>
</evidence>
<dbReference type="Proteomes" id="UP000504636">
    <property type="component" value="Unplaced"/>
</dbReference>
<sequence>MTSVSALLLSCSIPSLCILFPFAGSTTTEPGGHQAHLLCSPPLRHAWILTRALDDPPRPEALTLWWSSSGTGVPAGILYINETGTRRAPR</sequence>
<gene>
    <name evidence="2 4" type="ORF">BDZ99DRAFT_456920</name>
</gene>
<organism evidence="2">
    <name type="scientific">Mytilinidion resinicola</name>
    <dbReference type="NCBI Taxonomy" id="574789"/>
    <lineage>
        <taxon>Eukaryota</taxon>
        <taxon>Fungi</taxon>
        <taxon>Dikarya</taxon>
        <taxon>Ascomycota</taxon>
        <taxon>Pezizomycotina</taxon>
        <taxon>Dothideomycetes</taxon>
        <taxon>Pleosporomycetidae</taxon>
        <taxon>Mytilinidiales</taxon>
        <taxon>Mytilinidiaceae</taxon>
        <taxon>Mytilinidion</taxon>
    </lineage>
</organism>
<evidence type="ECO:0000256" key="1">
    <source>
        <dbReference type="SAM" id="SignalP"/>
    </source>
</evidence>
<evidence type="ECO:0000313" key="3">
    <source>
        <dbReference type="Proteomes" id="UP000504636"/>
    </source>
</evidence>
<name>A0A6A6Z8K9_9PEZI</name>